<gene>
    <name evidence="1" type="ORF">L596_005848</name>
</gene>
<evidence type="ECO:0000313" key="2">
    <source>
        <dbReference type="Proteomes" id="UP000298663"/>
    </source>
</evidence>
<accession>A0A4U8V0C4</accession>
<sequence length="115" mass="13767">MRTNHRDKTETTLDQTTTLRLRLRQTNRHPSLILRIEQKRALNHWFVAIFLSSVKPRECSFAICRPRKIVVKQFVPHTRAFTLNRNPAQKAQSMPPPQYDVQKIHKLIERRWETV</sequence>
<organism evidence="1 2">
    <name type="scientific">Steinernema carpocapsae</name>
    <name type="common">Entomopathogenic nematode</name>
    <dbReference type="NCBI Taxonomy" id="34508"/>
    <lineage>
        <taxon>Eukaryota</taxon>
        <taxon>Metazoa</taxon>
        <taxon>Ecdysozoa</taxon>
        <taxon>Nematoda</taxon>
        <taxon>Chromadorea</taxon>
        <taxon>Rhabditida</taxon>
        <taxon>Tylenchina</taxon>
        <taxon>Panagrolaimomorpha</taxon>
        <taxon>Strongyloidoidea</taxon>
        <taxon>Steinernematidae</taxon>
        <taxon>Steinernema</taxon>
    </lineage>
</organism>
<proteinExistence type="predicted"/>
<evidence type="ECO:0000313" key="1">
    <source>
        <dbReference type="EMBL" id="TMS39300.1"/>
    </source>
</evidence>
<comment type="caution">
    <text evidence="1">The sequence shown here is derived from an EMBL/GenBank/DDBJ whole genome shotgun (WGS) entry which is preliminary data.</text>
</comment>
<keyword evidence="2" id="KW-1185">Reference proteome</keyword>
<dbReference type="AlphaFoldDB" id="A0A4U8V0C4"/>
<reference evidence="1 2" key="1">
    <citation type="journal article" date="2015" name="Genome Biol.">
        <title>Comparative genomics of Steinernema reveals deeply conserved gene regulatory networks.</title>
        <authorList>
            <person name="Dillman A.R."/>
            <person name="Macchietto M."/>
            <person name="Porter C.F."/>
            <person name="Rogers A."/>
            <person name="Williams B."/>
            <person name="Antoshechkin I."/>
            <person name="Lee M.M."/>
            <person name="Goodwin Z."/>
            <person name="Lu X."/>
            <person name="Lewis E.E."/>
            <person name="Goodrich-Blair H."/>
            <person name="Stock S.P."/>
            <person name="Adams B.J."/>
            <person name="Sternberg P.W."/>
            <person name="Mortazavi A."/>
        </authorList>
    </citation>
    <scope>NUCLEOTIDE SEQUENCE [LARGE SCALE GENOMIC DNA]</scope>
    <source>
        <strain evidence="1 2">ALL</strain>
    </source>
</reference>
<protein>
    <submittedName>
        <fullName evidence="1">Uncharacterized protein</fullName>
    </submittedName>
</protein>
<dbReference type="Proteomes" id="UP000298663">
    <property type="component" value="Unassembled WGS sequence"/>
</dbReference>
<dbReference type="EMBL" id="AZBU02000001">
    <property type="protein sequence ID" value="TMS39300.1"/>
    <property type="molecule type" value="Genomic_DNA"/>
</dbReference>
<reference evidence="1 2" key="2">
    <citation type="journal article" date="2019" name="G3 (Bethesda)">
        <title>Hybrid Assembly of the Genome of the Entomopathogenic Nematode Steinernema carpocapsae Identifies the X-Chromosome.</title>
        <authorList>
            <person name="Serra L."/>
            <person name="Macchietto M."/>
            <person name="Macias-Munoz A."/>
            <person name="McGill C.J."/>
            <person name="Rodriguez I.M."/>
            <person name="Rodriguez B."/>
            <person name="Murad R."/>
            <person name="Mortazavi A."/>
        </authorList>
    </citation>
    <scope>NUCLEOTIDE SEQUENCE [LARGE SCALE GENOMIC DNA]</scope>
    <source>
        <strain evidence="1 2">ALL</strain>
    </source>
</reference>
<name>A0A4U8V0C4_STECR</name>